<feature type="compositionally biased region" description="Low complexity" evidence="1">
    <location>
        <begin position="13"/>
        <end position="22"/>
    </location>
</feature>
<keyword evidence="3" id="KW-1185">Reference proteome</keyword>
<name>A0A9P0DAR9_9CUCU</name>
<reference evidence="2" key="1">
    <citation type="submission" date="2022-01" db="EMBL/GenBank/DDBJ databases">
        <authorList>
            <person name="King R."/>
        </authorList>
    </citation>
    <scope>NUCLEOTIDE SEQUENCE</scope>
</reference>
<dbReference type="OrthoDB" id="8030860at2759"/>
<organism evidence="2 3">
    <name type="scientific">Psylliodes chrysocephalus</name>
    <dbReference type="NCBI Taxonomy" id="3402493"/>
    <lineage>
        <taxon>Eukaryota</taxon>
        <taxon>Metazoa</taxon>
        <taxon>Ecdysozoa</taxon>
        <taxon>Arthropoda</taxon>
        <taxon>Hexapoda</taxon>
        <taxon>Insecta</taxon>
        <taxon>Pterygota</taxon>
        <taxon>Neoptera</taxon>
        <taxon>Endopterygota</taxon>
        <taxon>Coleoptera</taxon>
        <taxon>Polyphaga</taxon>
        <taxon>Cucujiformia</taxon>
        <taxon>Chrysomeloidea</taxon>
        <taxon>Chrysomelidae</taxon>
        <taxon>Galerucinae</taxon>
        <taxon>Alticini</taxon>
        <taxon>Psylliodes</taxon>
    </lineage>
</organism>
<dbReference type="AlphaFoldDB" id="A0A9P0DAR9"/>
<protein>
    <submittedName>
        <fullName evidence="2">Uncharacterized protein</fullName>
    </submittedName>
</protein>
<dbReference type="EMBL" id="OV651819">
    <property type="protein sequence ID" value="CAH1112977.1"/>
    <property type="molecule type" value="Genomic_DNA"/>
</dbReference>
<accession>A0A9P0DAR9</accession>
<dbReference type="Proteomes" id="UP001153636">
    <property type="component" value="Chromosome 7"/>
</dbReference>
<evidence type="ECO:0000256" key="1">
    <source>
        <dbReference type="SAM" id="MobiDB-lite"/>
    </source>
</evidence>
<feature type="compositionally biased region" description="Acidic residues" evidence="1">
    <location>
        <begin position="1"/>
        <end position="12"/>
    </location>
</feature>
<gene>
    <name evidence="2" type="ORF">PSYICH_LOCUS13432</name>
</gene>
<sequence length="225" mass="25180">MESGEDTEEDENSNGSVSSSTHSDTRDDAHVTTVKARKRQKRPSEWKINQRKRLRTQVNVKGFNRYKKGKWEYPYLESARRPVPLIEDIPVPVCTTLPDGSILKVEEIEDQYSNSSESEYEGIQSTPQQFSQEELNDLIRDLGLSKQASELLASRRHTIPAIQINEVPGSIMCMIAESLNIMCIVLISSTSNLVISAETSGLEKKPPGSVAVIRVSKPGLREVHD</sequence>
<evidence type="ECO:0000313" key="3">
    <source>
        <dbReference type="Proteomes" id="UP001153636"/>
    </source>
</evidence>
<proteinExistence type="predicted"/>
<feature type="region of interest" description="Disordered" evidence="1">
    <location>
        <begin position="1"/>
        <end position="48"/>
    </location>
</feature>
<evidence type="ECO:0000313" key="2">
    <source>
        <dbReference type="EMBL" id="CAH1112977.1"/>
    </source>
</evidence>